<gene>
    <name evidence="2" type="ORF">EJ02DRAFT_434406</name>
</gene>
<name>A0A6A5SY12_9PLEO</name>
<organism evidence="2 3">
    <name type="scientific">Clathrospora elynae</name>
    <dbReference type="NCBI Taxonomy" id="706981"/>
    <lineage>
        <taxon>Eukaryota</taxon>
        <taxon>Fungi</taxon>
        <taxon>Dikarya</taxon>
        <taxon>Ascomycota</taxon>
        <taxon>Pezizomycotina</taxon>
        <taxon>Dothideomycetes</taxon>
        <taxon>Pleosporomycetidae</taxon>
        <taxon>Pleosporales</taxon>
        <taxon>Diademaceae</taxon>
        <taxon>Clathrospora</taxon>
    </lineage>
</organism>
<feature type="compositionally biased region" description="Low complexity" evidence="1">
    <location>
        <begin position="1"/>
        <end position="17"/>
    </location>
</feature>
<feature type="region of interest" description="Disordered" evidence="1">
    <location>
        <begin position="1"/>
        <end position="33"/>
    </location>
</feature>
<feature type="region of interest" description="Disordered" evidence="1">
    <location>
        <begin position="226"/>
        <end position="246"/>
    </location>
</feature>
<protein>
    <submittedName>
        <fullName evidence="2">Uncharacterized protein</fullName>
    </submittedName>
</protein>
<dbReference type="Proteomes" id="UP000800038">
    <property type="component" value="Unassembled WGS sequence"/>
</dbReference>
<feature type="compositionally biased region" description="Basic and acidic residues" evidence="1">
    <location>
        <begin position="160"/>
        <end position="174"/>
    </location>
</feature>
<keyword evidence="3" id="KW-1185">Reference proteome</keyword>
<evidence type="ECO:0000313" key="3">
    <source>
        <dbReference type="Proteomes" id="UP000800038"/>
    </source>
</evidence>
<evidence type="ECO:0000256" key="1">
    <source>
        <dbReference type="SAM" id="MobiDB-lite"/>
    </source>
</evidence>
<proteinExistence type="predicted"/>
<sequence>MAGSNRRTSNSNSHTNNLHFAHPTTHNNDTGHIKSRLDGDVTATEIAQEAYCVCHINGFLRKDLKQTKDELRKASDGMKDAVQEDALHEMRQELPETCRLPERAWELLKAHQRLKIPENMKMAYDALKKRDPHDWQPKKGMKYDARLSKKGKKGAGTAKTEQKNNKRKAKEKETKQTAFLLHTPDGNTYDLRKPTVAADEAVVEEENKVDDTEAGDDVELFDLSKHNDSYRPLPRGGIPNGSSRTVGNVAASAKRKATDTTPFAALKTLKANDENVRHSTNTRSIFARVVEGAFHANNIFVGVKRKMDDANTLVSVTVKKMKLV</sequence>
<evidence type="ECO:0000313" key="2">
    <source>
        <dbReference type="EMBL" id="KAF1941877.1"/>
    </source>
</evidence>
<dbReference type="AlphaFoldDB" id="A0A6A5SY12"/>
<accession>A0A6A5SY12</accession>
<reference evidence="2" key="1">
    <citation type="journal article" date="2020" name="Stud. Mycol.">
        <title>101 Dothideomycetes genomes: a test case for predicting lifestyles and emergence of pathogens.</title>
        <authorList>
            <person name="Haridas S."/>
            <person name="Albert R."/>
            <person name="Binder M."/>
            <person name="Bloem J."/>
            <person name="Labutti K."/>
            <person name="Salamov A."/>
            <person name="Andreopoulos B."/>
            <person name="Baker S."/>
            <person name="Barry K."/>
            <person name="Bills G."/>
            <person name="Bluhm B."/>
            <person name="Cannon C."/>
            <person name="Castanera R."/>
            <person name="Culley D."/>
            <person name="Daum C."/>
            <person name="Ezra D."/>
            <person name="Gonzalez J."/>
            <person name="Henrissat B."/>
            <person name="Kuo A."/>
            <person name="Liang C."/>
            <person name="Lipzen A."/>
            <person name="Lutzoni F."/>
            <person name="Magnuson J."/>
            <person name="Mondo S."/>
            <person name="Nolan M."/>
            <person name="Ohm R."/>
            <person name="Pangilinan J."/>
            <person name="Park H.-J."/>
            <person name="Ramirez L."/>
            <person name="Alfaro M."/>
            <person name="Sun H."/>
            <person name="Tritt A."/>
            <person name="Yoshinaga Y."/>
            <person name="Zwiers L.-H."/>
            <person name="Turgeon B."/>
            <person name="Goodwin S."/>
            <person name="Spatafora J."/>
            <person name="Crous P."/>
            <person name="Grigoriev I."/>
        </authorList>
    </citation>
    <scope>NUCLEOTIDE SEQUENCE</scope>
    <source>
        <strain evidence="2">CBS 161.51</strain>
    </source>
</reference>
<dbReference type="EMBL" id="ML976041">
    <property type="protein sequence ID" value="KAF1941877.1"/>
    <property type="molecule type" value="Genomic_DNA"/>
</dbReference>
<dbReference type="OrthoDB" id="3691136at2759"/>
<feature type="region of interest" description="Disordered" evidence="1">
    <location>
        <begin position="146"/>
        <end position="174"/>
    </location>
</feature>